<dbReference type="Pfam" id="PF00583">
    <property type="entry name" value="Acetyltransf_1"/>
    <property type="match status" value="1"/>
</dbReference>
<organism evidence="3 4">
    <name type="scientific">Luteimicrobium subarcticum</name>
    <dbReference type="NCBI Taxonomy" id="620910"/>
    <lineage>
        <taxon>Bacteria</taxon>
        <taxon>Bacillati</taxon>
        <taxon>Actinomycetota</taxon>
        <taxon>Actinomycetes</taxon>
        <taxon>Micrococcales</taxon>
        <taxon>Luteimicrobium</taxon>
    </lineage>
</organism>
<dbReference type="CDD" id="cd04301">
    <property type="entry name" value="NAT_SF"/>
    <property type="match status" value="1"/>
</dbReference>
<dbReference type="SUPFAM" id="SSF55729">
    <property type="entry name" value="Acyl-CoA N-acyltransferases (Nat)"/>
    <property type="match status" value="2"/>
</dbReference>
<feature type="compositionally biased region" description="Polar residues" evidence="1">
    <location>
        <begin position="140"/>
        <end position="152"/>
    </location>
</feature>
<dbReference type="InterPro" id="IPR000182">
    <property type="entry name" value="GNAT_dom"/>
</dbReference>
<dbReference type="Gene3D" id="3.40.630.30">
    <property type="match status" value="1"/>
</dbReference>
<evidence type="ECO:0000256" key="1">
    <source>
        <dbReference type="SAM" id="MobiDB-lite"/>
    </source>
</evidence>
<dbReference type="OrthoDB" id="4119890at2"/>
<gene>
    <name evidence="3" type="ORF">CLV34_2603</name>
</gene>
<dbReference type="EMBL" id="PGTZ01000010">
    <property type="protein sequence ID" value="PJI86683.1"/>
    <property type="molecule type" value="Genomic_DNA"/>
</dbReference>
<name>A0A2M8W6X7_9MICO</name>
<dbReference type="PROSITE" id="PS51186">
    <property type="entry name" value="GNAT"/>
    <property type="match status" value="1"/>
</dbReference>
<sequence>MDPFELLTLRTADADRGADDWALRGVEAVEAAWWHDLTGTTDELRTARWRQVVLGTTGPHHSVAVLAVAPHASTPEDVLGFAWVRLFDASNTDAAEVDLVVHPDHRRRGVGAALWDAALDVVRGEGRHVVQAWSVHRPPSSDTPAGTATVTPASGAGELAADDPEVRFAAARGATLAQVERRSTLEVPSAGLLDGLDAAARPHADGYVLHGWRGPDVPESRLHDVGALETRMSTDAPQGGLTIEQDVWDADRVRAWIDRLARSGEDVLLAAAEHVASGRLVAYTVLVVAQDGSVRWATQDATIVDPDHRGHRLGMLVKVANLRALRADRPAVERVVTWNADENEHMLAINVALGFRVTALGGGWELRLA</sequence>
<feature type="region of interest" description="Disordered" evidence="1">
    <location>
        <begin position="136"/>
        <end position="158"/>
    </location>
</feature>
<evidence type="ECO:0000313" key="3">
    <source>
        <dbReference type="EMBL" id="PJI86683.1"/>
    </source>
</evidence>
<proteinExistence type="predicted"/>
<evidence type="ECO:0000313" key="4">
    <source>
        <dbReference type="Proteomes" id="UP000231586"/>
    </source>
</evidence>
<protein>
    <submittedName>
        <fullName evidence="3">Acetyltransferase (GNAT) family protein</fullName>
    </submittedName>
</protein>
<evidence type="ECO:0000259" key="2">
    <source>
        <dbReference type="PROSITE" id="PS51186"/>
    </source>
</evidence>
<reference evidence="3 4" key="1">
    <citation type="submission" date="2017-11" db="EMBL/GenBank/DDBJ databases">
        <title>Genomic Encyclopedia of Archaeal and Bacterial Type Strains, Phase II (KMG-II): From Individual Species to Whole Genera.</title>
        <authorList>
            <person name="Goeker M."/>
        </authorList>
    </citation>
    <scope>NUCLEOTIDE SEQUENCE [LARGE SCALE GENOMIC DNA]</scope>
    <source>
        <strain evidence="3 4">DSM 22413</strain>
    </source>
</reference>
<dbReference type="Proteomes" id="UP000231586">
    <property type="component" value="Unassembled WGS sequence"/>
</dbReference>
<dbReference type="RefSeq" id="WP_100350712.1">
    <property type="nucleotide sequence ID" value="NZ_PGTZ01000010.1"/>
</dbReference>
<feature type="domain" description="N-acetyltransferase" evidence="2">
    <location>
        <begin position="7"/>
        <end position="199"/>
    </location>
</feature>
<dbReference type="AlphaFoldDB" id="A0A2M8W6X7"/>
<keyword evidence="3" id="KW-0808">Transferase</keyword>
<dbReference type="InterPro" id="IPR016181">
    <property type="entry name" value="Acyl_CoA_acyltransferase"/>
</dbReference>
<keyword evidence="4" id="KW-1185">Reference proteome</keyword>
<comment type="caution">
    <text evidence="3">The sequence shown here is derived from an EMBL/GenBank/DDBJ whole genome shotgun (WGS) entry which is preliminary data.</text>
</comment>
<accession>A0A2M8W6X7</accession>
<dbReference type="GO" id="GO:0016747">
    <property type="term" value="F:acyltransferase activity, transferring groups other than amino-acyl groups"/>
    <property type="evidence" value="ECO:0007669"/>
    <property type="project" value="InterPro"/>
</dbReference>